<dbReference type="Gene3D" id="3.40.5.80">
    <property type="match status" value="1"/>
</dbReference>
<proteinExistence type="predicted"/>
<dbReference type="KEGG" id="pnt:G5B91_14085"/>
<accession>A0A6G6J751</accession>
<dbReference type="SUPFAM" id="SSF160059">
    <property type="entry name" value="PriA/YqbF domain"/>
    <property type="match status" value="1"/>
</dbReference>
<organism evidence="1 2">
    <name type="scientific">Pseudomonas nitroreducens</name>
    <dbReference type="NCBI Taxonomy" id="46680"/>
    <lineage>
        <taxon>Bacteria</taxon>
        <taxon>Pseudomonadati</taxon>
        <taxon>Pseudomonadota</taxon>
        <taxon>Gammaproteobacteria</taxon>
        <taxon>Pseudomonadales</taxon>
        <taxon>Pseudomonadaceae</taxon>
        <taxon>Pseudomonas</taxon>
    </lineage>
</organism>
<evidence type="ECO:0008006" key="3">
    <source>
        <dbReference type="Google" id="ProtNLM"/>
    </source>
</evidence>
<evidence type="ECO:0000313" key="2">
    <source>
        <dbReference type="Proteomes" id="UP000501063"/>
    </source>
</evidence>
<evidence type="ECO:0000313" key="1">
    <source>
        <dbReference type="EMBL" id="QIE90890.1"/>
    </source>
</evidence>
<name>A0A6G6J751_PSENT</name>
<dbReference type="AlphaFoldDB" id="A0A6G6J751"/>
<dbReference type="Proteomes" id="UP000501063">
    <property type="component" value="Chromosome"/>
</dbReference>
<protein>
    <recommendedName>
        <fullName evidence="3">Mu-like prophage FluMu N-terminal domain-containing protein</fullName>
    </recommendedName>
</protein>
<sequence length="80" mass="8842">MRPVPGAAQQLVAGTGASEDEIEALFIRSVPESFRRSGHRFTREGHGIALDLLSDDQVEALVNDPNLVVEHCWFPRKDVS</sequence>
<gene>
    <name evidence="1" type="ORF">G5B91_14085</name>
</gene>
<reference evidence="1 2" key="1">
    <citation type="submission" date="2020-02" db="EMBL/GenBank/DDBJ databases">
        <title>Integrative conjugative elements (ICEs) and plasmids drive adaptation of Pseudomonas nitroreducens strain HBP1 to wastewater environment.</title>
        <authorList>
            <person name="Sentchilo V."/>
            <person name="Carraro N."/>
            <person name="Bertelli C."/>
            <person name="van der Meer J.R."/>
        </authorList>
    </citation>
    <scope>NUCLEOTIDE SEQUENCE [LARGE SCALE GENOMIC DNA]</scope>
    <source>
        <strain evidence="1 2">HBP1</strain>
    </source>
</reference>
<dbReference type="EMBL" id="CP049140">
    <property type="protein sequence ID" value="QIE90890.1"/>
    <property type="molecule type" value="Genomic_DNA"/>
</dbReference>